<evidence type="ECO:0000313" key="3">
    <source>
        <dbReference type="Proteomes" id="UP000282084"/>
    </source>
</evidence>
<keyword evidence="3" id="KW-1185">Reference proteome</keyword>
<proteinExistence type="predicted"/>
<organism evidence="2 3">
    <name type="scientific">Saccharothrix australiensis</name>
    <dbReference type="NCBI Taxonomy" id="2072"/>
    <lineage>
        <taxon>Bacteria</taxon>
        <taxon>Bacillati</taxon>
        <taxon>Actinomycetota</taxon>
        <taxon>Actinomycetes</taxon>
        <taxon>Pseudonocardiales</taxon>
        <taxon>Pseudonocardiaceae</taxon>
        <taxon>Saccharothrix</taxon>
    </lineage>
</organism>
<dbReference type="AlphaFoldDB" id="A0A495VNJ3"/>
<feature type="domain" description="N-acetylmuramoyl-L-alanine amidase" evidence="1">
    <location>
        <begin position="11"/>
        <end position="174"/>
    </location>
</feature>
<dbReference type="Proteomes" id="UP000282084">
    <property type="component" value="Unassembled WGS sequence"/>
</dbReference>
<protein>
    <submittedName>
        <fullName evidence="2">N-acetylmuramoyl-L-alanine amidase</fullName>
    </submittedName>
</protein>
<dbReference type="RefSeq" id="WP_147455310.1">
    <property type="nucleotide sequence ID" value="NZ_RBXO01000002.1"/>
</dbReference>
<evidence type="ECO:0000313" key="2">
    <source>
        <dbReference type="EMBL" id="RKT49368.1"/>
    </source>
</evidence>
<name>A0A495VNJ3_9PSEU</name>
<accession>A0A495VNJ3</accession>
<sequence length="329" mass="35552">MAPYSSDRPAPPFFIVVHTGEGILDRFDMAAYLDDNSEASAHAAGDAGGVVGPLVPYARAAWTAGETANSYGLHIELCAFAAMSREQWLSRDDVDVWVPWIRNGDGSRGAWRRVRSPLSMLRHAAEWARDRCREFDITVRKITAADLRRDVDGICGHADTSAAWGETDHTDPGPGFPWPEFIALVQGDDVKEDDVPLATEIVWRGERGWGKASDALTSAEAQATEAARHGAATRQVLTAMAAQVAAIADRRDVTPDELERITHAAVRAAQQEQTAELLAALDGRLPDLLDEAVLAEELARRGVGGASVEQVREAVREVLRRGVEGGVSA</sequence>
<dbReference type="Gene3D" id="3.40.80.10">
    <property type="entry name" value="Peptidoglycan recognition protein-like"/>
    <property type="match status" value="1"/>
</dbReference>
<dbReference type="GO" id="GO:0009253">
    <property type="term" value="P:peptidoglycan catabolic process"/>
    <property type="evidence" value="ECO:0007669"/>
    <property type="project" value="InterPro"/>
</dbReference>
<reference evidence="2 3" key="1">
    <citation type="submission" date="2018-10" db="EMBL/GenBank/DDBJ databases">
        <title>Sequencing the genomes of 1000 actinobacteria strains.</title>
        <authorList>
            <person name="Klenk H.-P."/>
        </authorList>
    </citation>
    <scope>NUCLEOTIDE SEQUENCE [LARGE SCALE GENOMIC DNA]</scope>
    <source>
        <strain evidence="2 3">DSM 43800</strain>
    </source>
</reference>
<dbReference type="Pfam" id="PF01510">
    <property type="entry name" value="Amidase_2"/>
    <property type="match status" value="1"/>
</dbReference>
<evidence type="ECO:0000259" key="1">
    <source>
        <dbReference type="Pfam" id="PF01510"/>
    </source>
</evidence>
<dbReference type="GO" id="GO:0008745">
    <property type="term" value="F:N-acetylmuramoyl-L-alanine amidase activity"/>
    <property type="evidence" value="ECO:0007669"/>
    <property type="project" value="InterPro"/>
</dbReference>
<dbReference type="OrthoDB" id="4561060at2"/>
<comment type="caution">
    <text evidence="2">The sequence shown here is derived from an EMBL/GenBank/DDBJ whole genome shotgun (WGS) entry which is preliminary data.</text>
</comment>
<dbReference type="InterPro" id="IPR036505">
    <property type="entry name" value="Amidase/PGRP_sf"/>
</dbReference>
<dbReference type="SUPFAM" id="SSF55846">
    <property type="entry name" value="N-acetylmuramoyl-L-alanine amidase-like"/>
    <property type="match status" value="1"/>
</dbReference>
<dbReference type="EMBL" id="RBXO01000002">
    <property type="protein sequence ID" value="RKT49368.1"/>
    <property type="molecule type" value="Genomic_DNA"/>
</dbReference>
<dbReference type="InterPro" id="IPR002502">
    <property type="entry name" value="Amidase_domain"/>
</dbReference>
<gene>
    <name evidence="2" type="ORF">C8E97_6747</name>
</gene>